<evidence type="ECO:0000256" key="5">
    <source>
        <dbReference type="ARBA" id="ARBA00022694"/>
    </source>
</evidence>
<accession>A0A5J5EH18</accession>
<dbReference type="FunCoup" id="A0A5J5EH18">
    <property type="interactions" value="257"/>
</dbReference>
<comment type="similarity">
    <text evidence="3">Belongs to the eukaryotic/archaeal RNase P protein component 2 family.</text>
</comment>
<reference evidence="10 11" key="1">
    <citation type="submission" date="2019-09" db="EMBL/GenBank/DDBJ databases">
        <title>Draft genome of the ectomycorrhizal ascomycete Sphaerosporella brunnea.</title>
        <authorList>
            <consortium name="DOE Joint Genome Institute"/>
            <person name="Benucci G.M."/>
            <person name="Marozzi G."/>
            <person name="Antonielli L."/>
            <person name="Sanchez S."/>
            <person name="Marco P."/>
            <person name="Wang X."/>
            <person name="Falini L.B."/>
            <person name="Barry K."/>
            <person name="Haridas S."/>
            <person name="Lipzen A."/>
            <person name="Labutti K."/>
            <person name="Grigoriev I.V."/>
            <person name="Murat C."/>
            <person name="Martin F."/>
            <person name="Albertini E."/>
            <person name="Donnini D."/>
            <person name="Bonito G."/>
        </authorList>
    </citation>
    <scope>NUCLEOTIDE SEQUENCE [LARGE SCALE GENOMIC DNA]</scope>
    <source>
        <strain evidence="10 11">Sb_GMNB300</strain>
    </source>
</reference>
<keyword evidence="7" id="KW-0539">Nucleus</keyword>
<dbReference type="PIRSF" id="PIRSF023803">
    <property type="entry name" value="Ribonuclease_P_prd"/>
    <property type="match status" value="1"/>
</dbReference>
<evidence type="ECO:0000256" key="2">
    <source>
        <dbReference type="ARBA" id="ARBA00004123"/>
    </source>
</evidence>
<dbReference type="PANTHER" id="PTHR15441:SF2">
    <property type="entry name" value="RIBONUCLEASE P_MRP PROTEIN SUBUNIT POP5"/>
    <property type="match status" value="1"/>
</dbReference>
<keyword evidence="11" id="KW-1185">Reference proteome</keyword>
<dbReference type="Pfam" id="PF01900">
    <property type="entry name" value="RNase_P_Rpp14"/>
    <property type="match status" value="1"/>
</dbReference>
<dbReference type="Proteomes" id="UP000326924">
    <property type="component" value="Unassembled WGS sequence"/>
</dbReference>
<dbReference type="InterPro" id="IPR016819">
    <property type="entry name" value="RNase_P/MRP_POP5"/>
</dbReference>
<dbReference type="FunFam" id="3.30.70.3250:FF:000004">
    <property type="entry name" value="Ribonuclease P/MRP protein subunit POP5"/>
    <property type="match status" value="1"/>
</dbReference>
<dbReference type="GO" id="GO:0004526">
    <property type="term" value="F:ribonuclease P activity"/>
    <property type="evidence" value="ECO:0007669"/>
    <property type="project" value="UniProtKB-EC"/>
</dbReference>
<sequence>MVRYKARYLLFNVLYPHAPASITAATSSLDFHAPSDPSISPSELATLIRDTLSTNFGDWGAGVAGGLSVKYFSPATSTGIVRVGREHYRLVWAALTYVREIKGRPCVLRVVHVSGTIKKAELEAVRRAKRDI</sequence>
<dbReference type="GO" id="GO:0005730">
    <property type="term" value="C:nucleolus"/>
    <property type="evidence" value="ECO:0007669"/>
    <property type="project" value="TreeGrafter"/>
</dbReference>
<dbReference type="EC" id="3.1.26.5" evidence="4"/>
<evidence type="ECO:0000256" key="4">
    <source>
        <dbReference type="ARBA" id="ARBA00012179"/>
    </source>
</evidence>
<evidence type="ECO:0000313" key="11">
    <source>
        <dbReference type="Proteomes" id="UP000326924"/>
    </source>
</evidence>
<keyword evidence="6" id="KW-0378">Hydrolase</keyword>
<keyword evidence="5" id="KW-0819">tRNA processing</keyword>
<comment type="function">
    <text evidence="9">Component of ribonuclease P, a protein complex that generates mature tRNA molecules by cleaving their 5'-ends. Also a component of RNase MRP, which cleaves pre-rRNA sequences.</text>
</comment>
<evidence type="ECO:0000256" key="7">
    <source>
        <dbReference type="ARBA" id="ARBA00023242"/>
    </source>
</evidence>
<dbReference type="PANTHER" id="PTHR15441">
    <property type="entry name" value="RIBONUCLEASE P PROTEIN SUBUNIT P14"/>
    <property type="match status" value="1"/>
</dbReference>
<organism evidence="10 11">
    <name type="scientific">Sphaerosporella brunnea</name>
    <dbReference type="NCBI Taxonomy" id="1250544"/>
    <lineage>
        <taxon>Eukaryota</taxon>
        <taxon>Fungi</taxon>
        <taxon>Dikarya</taxon>
        <taxon>Ascomycota</taxon>
        <taxon>Pezizomycotina</taxon>
        <taxon>Pezizomycetes</taxon>
        <taxon>Pezizales</taxon>
        <taxon>Pyronemataceae</taxon>
        <taxon>Sphaerosporella</taxon>
    </lineage>
</organism>
<protein>
    <recommendedName>
        <fullName evidence="8">Ribonuclease P/MRP protein subunit POP5</fullName>
        <ecNumber evidence="4">3.1.26.5</ecNumber>
    </recommendedName>
</protein>
<evidence type="ECO:0000313" key="10">
    <source>
        <dbReference type="EMBL" id="KAA8894246.1"/>
    </source>
</evidence>
<dbReference type="Gene3D" id="3.30.70.3250">
    <property type="entry name" value="Ribonuclease P, Pop5 subunit"/>
    <property type="match status" value="1"/>
</dbReference>
<dbReference type="OrthoDB" id="24745at2759"/>
<proteinExistence type="inferred from homology"/>
<gene>
    <name evidence="10" type="ORF">FN846DRAFT_770046</name>
</gene>
<dbReference type="InterPro" id="IPR038085">
    <property type="entry name" value="Rnp2-like_sf"/>
</dbReference>
<dbReference type="GO" id="GO:0030681">
    <property type="term" value="C:multimeric ribonuclease P complex"/>
    <property type="evidence" value="ECO:0007669"/>
    <property type="project" value="TreeGrafter"/>
</dbReference>
<name>A0A5J5EH18_9PEZI</name>
<dbReference type="HAMAP" id="MF_00755">
    <property type="entry name" value="RNase_P_2"/>
    <property type="match status" value="1"/>
</dbReference>
<evidence type="ECO:0000256" key="8">
    <source>
        <dbReference type="ARBA" id="ARBA00044198"/>
    </source>
</evidence>
<dbReference type="GO" id="GO:0001682">
    <property type="term" value="P:tRNA 5'-leader removal"/>
    <property type="evidence" value="ECO:0007669"/>
    <property type="project" value="InterPro"/>
</dbReference>
<comment type="caution">
    <text evidence="10">The sequence shown here is derived from an EMBL/GenBank/DDBJ whole genome shotgun (WGS) entry which is preliminary data.</text>
</comment>
<evidence type="ECO:0000256" key="9">
    <source>
        <dbReference type="ARBA" id="ARBA00055200"/>
    </source>
</evidence>
<dbReference type="InterPro" id="IPR002759">
    <property type="entry name" value="Pop5/Rpp14/Rnp2-like"/>
</dbReference>
<dbReference type="GO" id="GO:0000172">
    <property type="term" value="C:ribonuclease MRP complex"/>
    <property type="evidence" value="ECO:0007669"/>
    <property type="project" value="TreeGrafter"/>
</dbReference>
<evidence type="ECO:0000256" key="3">
    <source>
        <dbReference type="ARBA" id="ARBA00010800"/>
    </source>
</evidence>
<evidence type="ECO:0000256" key="6">
    <source>
        <dbReference type="ARBA" id="ARBA00022801"/>
    </source>
</evidence>
<dbReference type="SUPFAM" id="SSF160350">
    <property type="entry name" value="Rnp2-like"/>
    <property type="match status" value="1"/>
</dbReference>
<dbReference type="InParanoid" id="A0A5J5EH18"/>
<comment type="subcellular location">
    <subcellularLocation>
        <location evidence="2">Nucleus</location>
    </subcellularLocation>
</comment>
<dbReference type="GO" id="GO:0000460">
    <property type="term" value="P:maturation of 5.8S rRNA"/>
    <property type="evidence" value="ECO:0007669"/>
    <property type="project" value="UniProtKB-ARBA"/>
</dbReference>
<dbReference type="AlphaFoldDB" id="A0A5J5EH18"/>
<dbReference type="EMBL" id="VXIS01000354">
    <property type="protein sequence ID" value="KAA8894246.1"/>
    <property type="molecule type" value="Genomic_DNA"/>
</dbReference>
<feature type="non-terminal residue" evidence="10">
    <location>
        <position position="132"/>
    </location>
</feature>
<dbReference type="GO" id="GO:0033204">
    <property type="term" value="F:ribonuclease P RNA binding"/>
    <property type="evidence" value="ECO:0007669"/>
    <property type="project" value="InterPro"/>
</dbReference>
<evidence type="ECO:0000256" key="1">
    <source>
        <dbReference type="ARBA" id="ARBA00000928"/>
    </source>
</evidence>
<comment type="catalytic activity">
    <reaction evidence="1">
        <text>Endonucleolytic cleavage of RNA, removing 5'-extranucleotides from tRNA precursor.</text>
        <dbReference type="EC" id="3.1.26.5"/>
    </reaction>
</comment>